<keyword evidence="2" id="KW-1133">Transmembrane helix</keyword>
<evidence type="ECO:0000256" key="1">
    <source>
        <dbReference type="SAM" id="MobiDB-lite"/>
    </source>
</evidence>
<name>A0AA39UPW2_9AGAR</name>
<organism evidence="3 4">
    <name type="scientific">Armillaria luteobubalina</name>
    <dbReference type="NCBI Taxonomy" id="153913"/>
    <lineage>
        <taxon>Eukaryota</taxon>
        <taxon>Fungi</taxon>
        <taxon>Dikarya</taxon>
        <taxon>Basidiomycota</taxon>
        <taxon>Agaricomycotina</taxon>
        <taxon>Agaricomycetes</taxon>
        <taxon>Agaricomycetidae</taxon>
        <taxon>Agaricales</taxon>
        <taxon>Marasmiineae</taxon>
        <taxon>Physalacriaceae</taxon>
        <taxon>Armillaria</taxon>
    </lineage>
</organism>
<feature type="transmembrane region" description="Helical" evidence="2">
    <location>
        <begin position="56"/>
        <end position="72"/>
    </location>
</feature>
<keyword evidence="4" id="KW-1185">Reference proteome</keyword>
<feature type="transmembrane region" description="Helical" evidence="2">
    <location>
        <begin position="166"/>
        <end position="187"/>
    </location>
</feature>
<evidence type="ECO:0000313" key="4">
    <source>
        <dbReference type="Proteomes" id="UP001175228"/>
    </source>
</evidence>
<feature type="compositionally biased region" description="Polar residues" evidence="1">
    <location>
        <begin position="223"/>
        <end position="233"/>
    </location>
</feature>
<protein>
    <submittedName>
        <fullName evidence="3">Uncharacterized protein</fullName>
    </submittedName>
</protein>
<sequence length="247" mass="27417">MNFYRGNEPFAVMALYPSWGWSPSTDIGIGAAAVMSTVVADCTMIWRCWMVWGRRWLVVLFPILCLVTGFALKTLEIMSAYLTEIESVSYLVSYLTCILVTTLWCTILIVFRIVTVIRANNGANTRLGDYRHVIEVLVESSALHSATLIIYVFLEANNYVVSSSYLDALAVFTTGIAPTLLVGRVAAGHARPDDSWQGSILSSLRFEAHPKADDETYSHATSMVDNDLEVQSNEVDETEEIGAEKRV</sequence>
<feature type="transmembrane region" description="Helical" evidence="2">
    <location>
        <begin position="27"/>
        <end position="49"/>
    </location>
</feature>
<keyword evidence="2" id="KW-0812">Transmembrane</keyword>
<accession>A0AA39UPW2</accession>
<evidence type="ECO:0000256" key="2">
    <source>
        <dbReference type="SAM" id="Phobius"/>
    </source>
</evidence>
<proteinExistence type="predicted"/>
<feature type="transmembrane region" description="Helical" evidence="2">
    <location>
        <begin position="136"/>
        <end position="154"/>
    </location>
</feature>
<comment type="caution">
    <text evidence="3">The sequence shown here is derived from an EMBL/GenBank/DDBJ whole genome shotgun (WGS) entry which is preliminary data.</text>
</comment>
<evidence type="ECO:0000313" key="3">
    <source>
        <dbReference type="EMBL" id="KAK0497473.1"/>
    </source>
</evidence>
<gene>
    <name evidence="3" type="ORF">EDD18DRAFT_1162374</name>
</gene>
<reference evidence="3" key="1">
    <citation type="submission" date="2023-06" db="EMBL/GenBank/DDBJ databases">
        <authorList>
            <consortium name="Lawrence Berkeley National Laboratory"/>
            <person name="Ahrendt S."/>
            <person name="Sahu N."/>
            <person name="Indic B."/>
            <person name="Wong-Bajracharya J."/>
            <person name="Merenyi Z."/>
            <person name="Ke H.-M."/>
            <person name="Monk M."/>
            <person name="Kocsube S."/>
            <person name="Drula E."/>
            <person name="Lipzen A."/>
            <person name="Balint B."/>
            <person name="Henrissat B."/>
            <person name="Andreopoulos B."/>
            <person name="Martin F.M."/>
            <person name="Harder C.B."/>
            <person name="Rigling D."/>
            <person name="Ford K.L."/>
            <person name="Foster G.D."/>
            <person name="Pangilinan J."/>
            <person name="Papanicolaou A."/>
            <person name="Barry K."/>
            <person name="LaButti K."/>
            <person name="Viragh M."/>
            <person name="Koriabine M."/>
            <person name="Yan M."/>
            <person name="Riley R."/>
            <person name="Champramary S."/>
            <person name="Plett K.L."/>
            <person name="Tsai I.J."/>
            <person name="Slot J."/>
            <person name="Sipos G."/>
            <person name="Plett J."/>
            <person name="Nagy L.G."/>
            <person name="Grigoriev I.V."/>
        </authorList>
    </citation>
    <scope>NUCLEOTIDE SEQUENCE</scope>
    <source>
        <strain evidence="3">HWK02</strain>
    </source>
</reference>
<feature type="region of interest" description="Disordered" evidence="1">
    <location>
        <begin position="223"/>
        <end position="247"/>
    </location>
</feature>
<dbReference type="EMBL" id="JAUEPU010000013">
    <property type="protein sequence ID" value="KAK0497473.1"/>
    <property type="molecule type" value="Genomic_DNA"/>
</dbReference>
<feature type="transmembrane region" description="Helical" evidence="2">
    <location>
        <begin position="92"/>
        <end position="115"/>
    </location>
</feature>
<dbReference type="AlphaFoldDB" id="A0AA39UPW2"/>
<dbReference type="Proteomes" id="UP001175228">
    <property type="component" value="Unassembled WGS sequence"/>
</dbReference>
<keyword evidence="2" id="KW-0472">Membrane</keyword>